<dbReference type="InterPro" id="IPR022742">
    <property type="entry name" value="Hydrolase_4"/>
</dbReference>
<reference evidence="3" key="1">
    <citation type="journal article" date="2019" name="Int. J. Syst. Evol. Microbiol.">
        <title>The Global Catalogue of Microorganisms (GCM) 10K type strain sequencing project: providing services to taxonomists for standard genome sequencing and annotation.</title>
        <authorList>
            <consortium name="The Broad Institute Genomics Platform"/>
            <consortium name="The Broad Institute Genome Sequencing Center for Infectious Disease"/>
            <person name="Wu L."/>
            <person name="Ma J."/>
        </authorList>
    </citation>
    <scope>NUCLEOTIDE SEQUENCE [LARGE SCALE GENOMIC DNA]</scope>
    <source>
        <strain evidence="3">JCM 17809</strain>
    </source>
</reference>
<feature type="domain" description="Serine aminopeptidase S33" evidence="1">
    <location>
        <begin position="35"/>
        <end position="133"/>
    </location>
</feature>
<gene>
    <name evidence="2" type="ORF">GCM10023168_14070</name>
</gene>
<evidence type="ECO:0000313" key="2">
    <source>
        <dbReference type="EMBL" id="GAA4402973.1"/>
    </source>
</evidence>
<keyword evidence="3" id="KW-1185">Reference proteome</keyword>
<dbReference type="Pfam" id="PF12146">
    <property type="entry name" value="Hydrolase_4"/>
    <property type="match status" value="1"/>
</dbReference>
<accession>A0ABP8K9Y1</accession>
<dbReference type="PANTHER" id="PTHR33428:SF14">
    <property type="entry name" value="CARBOXYLESTERASE TYPE B DOMAIN-CONTAINING PROTEIN"/>
    <property type="match status" value="1"/>
</dbReference>
<name>A0ABP8K9Y1_9MICO</name>
<dbReference type="Proteomes" id="UP001500945">
    <property type="component" value="Unassembled WGS sequence"/>
</dbReference>
<organism evidence="2 3">
    <name type="scientific">Fodinibacter luteus</name>
    <dbReference type="NCBI Taxonomy" id="552064"/>
    <lineage>
        <taxon>Bacteria</taxon>
        <taxon>Bacillati</taxon>
        <taxon>Actinomycetota</taxon>
        <taxon>Actinomycetes</taxon>
        <taxon>Micrococcales</taxon>
        <taxon>Intrasporangiaceae</taxon>
        <taxon>Fodinibacter (ex Wang et al. 2009)</taxon>
    </lineage>
</organism>
<dbReference type="Gene3D" id="3.40.50.1820">
    <property type="entry name" value="alpha/beta hydrolase"/>
    <property type="match status" value="1"/>
</dbReference>
<comment type="caution">
    <text evidence="2">The sequence shown here is derived from an EMBL/GenBank/DDBJ whole genome shotgun (WGS) entry which is preliminary data.</text>
</comment>
<dbReference type="PANTHER" id="PTHR33428">
    <property type="entry name" value="CHLOROPHYLLASE-2, CHLOROPLASTIC"/>
    <property type="match status" value="1"/>
</dbReference>
<sequence length="242" mass="26293">MGEVRHSTLVVTHGQRLIRARITEPVTSPGTRCPVVAFGHGFLQQARYYDTLMAALAARGYRVVAPDTETGPWPSHGRLADDLWRVALSAREAAPWTGPGRGLVLAGHSMGAGAALLAASRHPEADAVVTLAALETRPPARLDAIGAPTLLVVGSRDRIVPPARSRRVYDAMTAPRQWAAVRGGYHCGFLDRARWRDAGCDRGDLPRREQLDVTARLVADWLDAVFHGRPFEQPPGVDVEQH</sequence>
<evidence type="ECO:0000259" key="1">
    <source>
        <dbReference type="Pfam" id="PF12146"/>
    </source>
</evidence>
<dbReference type="SUPFAM" id="SSF53474">
    <property type="entry name" value="alpha/beta-Hydrolases"/>
    <property type="match status" value="1"/>
</dbReference>
<dbReference type="EMBL" id="BAABGM010000009">
    <property type="protein sequence ID" value="GAA4402973.1"/>
    <property type="molecule type" value="Genomic_DNA"/>
</dbReference>
<dbReference type="InterPro" id="IPR029058">
    <property type="entry name" value="AB_hydrolase_fold"/>
</dbReference>
<proteinExistence type="predicted"/>
<evidence type="ECO:0000313" key="3">
    <source>
        <dbReference type="Proteomes" id="UP001500945"/>
    </source>
</evidence>
<protein>
    <recommendedName>
        <fullName evidence="1">Serine aminopeptidase S33 domain-containing protein</fullName>
    </recommendedName>
</protein>